<dbReference type="PANTHER" id="PTHR21041">
    <property type="entry name" value="DENDRITIC CELL-SPECIFIC TRANSMEMBRANE PROTEIN"/>
    <property type="match status" value="1"/>
</dbReference>
<organism evidence="5 6">
    <name type="scientific">Orycteropus afer afer</name>
    <dbReference type="NCBI Taxonomy" id="1230840"/>
    <lineage>
        <taxon>Eukaryota</taxon>
        <taxon>Metazoa</taxon>
        <taxon>Chordata</taxon>
        <taxon>Craniata</taxon>
        <taxon>Vertebrata</taxon>
        <taxon>Euteleostomi</taxon>
        <taxon>Mammalia</taxon>
        <taxon>Eutheria</taxon>
        <taxon>Afrotheria</taxon>
        <taxon>Tubulidentata</taxon>
        <taxon>Orycteropodidae</taxon>
        <taxon>Orycteropus</taxon>
    </lineage>
</organism>
<keyword evidence="2 6" id="KW-0812">Transmembrane</keyword>
<dbReference type="CTD" id="128506"/>
<reference evidence="6" key="1">
    <citation type="submission" date="2025-08" db="UniProtKB">
        <authorList>
            <consortium name="RefSeq"/>
        </authorList>
    </citation>
    <scope>IDENTIFICATION</scope>
</reference>
<dbReference type="PANTHER" id="PTHR21041:SF3">
    <property type="entry name" value="OSTEOCLAST STIMULATORY TRANSMEMBRANE PROTEIN"/>
    <property type="match status" value="1"/>
</dbReference>
<evidence type="ECO:0000256" key="3">
    <source>
        <dbReference type="ARBA" id="ARBA00022989"/>
    </source>
</evidence>
<dbReference type="InterPro" id="IPR051856">
    <property type="entry name" value="CSR-E3_Ligase_Protein"/>
</dbReference>
<keyword evidence="5" id="KW-1185">Reference proteome</keyword>
<gene>
    <name evidence="6" type="primary">LOC103194978</name>
</gene>
<accession>A0A8B6ZRT2</accession>
<proteinExistence type="predicted"/>
<sequence>MRTFWGAAERLLRTGWRFGHLGLHRALALLQAAWKDFSTPVPASCGQLLTQLLLCGSLAAAATGLTHHWLVSSLRYPLGPSATVAAVCGLLVFLGLSLVPPARCLFAISMPSLGTEQGRRLLLSYSTATLAITVVPNVMSNVRAAGRVLRCVTEGSLESLLNTTHQLLVASRALDPAGQTTGRGLMFETQGNGSAFRLHMLKVSEQIMEDFSGLETLAQAAALGAQRVVAGVFVLGLLVESTLYLHHYLTDLRFDNIYATRQLVGQLPEAQATHLVASPPAWLLRAARPRLSHEELLRFLLRLGLLTLLLAATAVMVATDYAAFLLAQAVIDWAQKLSSVPVTLTIKYDSTYTVLDFISFLFNQPSAERPFLSAHSSYQWELRFVSPGCPLLPAQCPRVAAYLAAGALQLTACVMVLLETYARRLRHAIAASFFTDQETKRVRYLHARLQRWYNRHRCQQPPLGAPSCSHT</sequence>
<comment type="subcellular location">
    <subcellularLocation>
        <location evidence="1">Membrane</location>
        <topology evidence="1">Multi-pass membrane protein</topology>
    </subcellularLocation>
</comment>
<evidence type="ECO:0000313" key="6">
    <source>
        <dbReference type="RefSeq" id="XP_007936626.2"/>
    </source>
</evidence>
<keyword evidence="4" id="KW-0472">Membrane</keyword>
<dbReference type="RefSeq" id="XP_007936626.2">
    <property type="nucleotide sequence ID" value="XM_007938435.2"/>
</dbReference>
<dbReference type="Pfam" id="PF07782">
    <property type="entry name" value="DC_STAMP"/>
    <property type="match status" value="1"/>
</dbReference>
<dbReference type="OrthoDB" id="9947082at2759"/>
<name>A0A8B6ZRT2_ORYAF</name>
<dbReference type="Proteomes" id="UP000694850">
    <property type="component" value="Unplaced"/>
</dbReference>
<evidence type="ECO:0000313" key="5">
    <source>
        <dbReference type="Proteomes" id="UP000694850"/>
    </source>
</evidence>
<evidence type="ECO:0000256" key="2">
    <source>
        <dbReference type="ARBA" id="ARBA00022692"/>
    </source>
</evidence>
<evidence type="ECO:0000256" key="1">
    <source>
        <dbReference type="ARBA" id="ARBA00004141"/>
    </source>
</evidence>
<dbReference type="GO" id="GO:0016020">
    <property type="term" value="C:membrane"/>
    <property type="evidence" value="ECO:0007669"/>
    <property type="project" value="UniProtKB-SubCell"/>
</dbReference>
<dbReference type="GeneID" id="103194978"/>
<keyword evidence="3" id="KW-1133">Transmembrane helix</keyword>
<dbReference type="InterPro" id="IPR012858">
    <property type="entry name" value="DC_STAMP-like"/>
</dbReference>
<evidence type="ECO:0000256" key="4">
    <source>
        <dbReference type="ARBA" id="ARBA00023136"/>
    </source>
</evidence>
<protein>
    <submittedName>
        <fullName evidence="6">Osteoclast stimulatory transmembrane protein</fullName>
    </submittedName>
</protein>